<feature type="domain" description="Protein FecR C-terminal" evidence="3">
    <location>
        <begin position="255"/>
        <end position="323"/>
    </location>
</feature>
<dbReference type="InterPro" id="IPR012373">
    <property type="entry name" value="Ferrdict_sens_TM"/>
</dbReference>
<evidence type="ECO:0000259" key="3">
    <source>
        <dbReference type="Pfam" id="PF16344"/>
    </source>
</evidence>
<evidence type="ECO:0000259" key="2">
    <source>
        <dbReference type="Pfam" id="PF04773"/>
    </source>
</evidence>
<gene>
    <name evidence="4" type="ORF">SNE25_05665</name>
</gene>
<dbReference type="Gene3D" id="3.55.50.30">
    <property type="match status" value="1"/>
</dbReference>
<dbReference type="PANTHER" id="PTHR30273">
    <property type="entry name" value="PERIPLASMIC SIGNAL SENSOR AND SIGMA FACTOR ACTIVATOR FECR-RELATED"/>
    <property type="match status" value="1"/>
</dbReference>
<name>A0ABZ0TPE0_9SPHI</name>
<dbReference type="RefSeq" id="WP_321564121.1">
    <property type="nucleotide sequence ID" value="NZ_CP139558.1"/>
</dbReference>
<reference evidence="4 5" key="1">
    <citation type="submission" date="2023-11" db="EMBL/GenBank/DDBJ databases">
        <title>Analysis of the Genomes of Mucilaginibacter gossypii cycad 4 and M. sabulilitoris SNA2: microbes with the potential for plant growth promotion.</title>
        <authorList>
            <person name="Hirsch A.M."/>
            <person name="Humm E."/>
            <person name="Rubbi M."/>
            <person name="Del Vecchio G."/>
            <person name="Ha S.M."/>
            <person name="Pellegrini M."/>
            <person name="Gunsalus R.P."/>
        </authorList>
    </citation>
    <scope>NUCLEOTIDE SEQUENCE [LARGE SCALE GENOMIC DNA]</scope>
    <source>
        <strain evidence="4 5">SNA2</strain>
    </source>
</reference>
<evidence type="ECO:0000256" key="1">
    <source>
        <dbReference type="SAM" id="Phobius"/>
    </source>
</evidence>
<keyword evidence="1" id="KW-0472">Membrane</keyword>
<proteinExistence type="predicted"/>
<keyword evidence="1" id="KW-1133">Transmembrane helix</keyword>
<dbReference type="InterPro" id="IPR006860">
    <property type="entry name" value="FecR"/>
</dbReference>
<dbReference type="Proteomes" id="UP001324380">
    <property type="component" value="Chromosome"/>
</dbReference>
<dbReference type="Pfam" id="PF16344">
    <property type="entry name" value="FecR_C"/>
    <property type="match status" value="1"/>
</dbReference>
<dbReference type="PANTHER" id="PTHR30273:SF2">
    <property type="entry name" value="PROTEIN FECR"/>
    <property type="match status" value="1"/>
</dbReference>
<feature type="transmembrane region" description="Helical" evidence="1">
    <location>
        <begin position="90"/>
        <end position="110"/>
    </location>
</feature>
<dbReference type="PIRSF" id="PIRSF018266">
    <property type="entry name" value="FecR"/>
    <property type="match status" value="1"/>
</dbReference>
<keyword evidence="5" id="KW-1185">Reference proteome</keyword>
<protein>
    <submittedName>
        <fullName evidence="4">FecR domain-containing protein</fullName>
    </submittedName>
</protein>
<evidence type="ECO:0000313" key="5">
    <source>
        <dbReference type="Proteomes" id="UP001324380"/>
    </source>
</evidence>
<dbReference type="InterPro" id="IPR032508">
    <property type="entry name" value="FecR_C"/>
</dbReference>
<dbReference type="Pfam" id="PF04773">
    <property type="entry name" value="FecR"/>
    <property type="match status" value="1"/>
</dbReference>
<feature type="domain" description="FecR protein" evidence="2">
    <location>
        <begin position="130"/>
        <end position="212"/>
    </location>
</feature>
<evidence type="ECO:0000313" key="4">
    <source>
        <dbReference type="EMBL" id="WPU95009.1"/>
    </source>
</evidence>
<accession>A0ABZ0TPE0</accession>
<organism evidence="4 5">
    <name type="scientific">Mucilaginibacter sabulilitoris</name>
    <dbReference type="NCBI Taxonomy" id="1173583"/>
    <lineage>
        <taxon>Bacteria</taxon>
        <taxon>Pseudomonadati</taxon>
        <taxon>Bacteroidota</taxon>
        <taxon>Sphingobacteriia</taxon>
        <taxon>Sphingobacteriales</taxon>
        <taxon>Sphingobacteriaceae</taxon>
        <taxon>Mucilaginibacter</taxon>
    </lineage>
</organism>
<dbReference type="EMBL" id="CP139558">
    <property type="protein sequence ID" value="WPU95009.1"/>
    <property type="molecule type" value="Genomic_DNA"/>
</dbReference>
<dbReference type="Gene3D" id="2.60.120.1440">
    <property type="match status" value="1"/>
</dbReference>
<sequence>MKKQLHINDELLISYLLQEVSPEQATQVTEWRALNAENERRFEQFRLIWDSSKNFKADPDIDAYASLQQLKQRAVEQKTRHAKIVSLNNYTWLKIAAAVLFIAGSSWLYFNRFVDHQVKFETQELVKTDTLSDGSMITLNKYALLNYPEKFTGSQRMVTLLKGEAFFNVAHNKTKPFIITAGSTTIKVVGTSFNVINKKGIVEVIVETGVVQVSENGSMVLLKPGEKVWVQQASGKLVKETNPDKLYNYYRSKEFLANNVPLSRFVEVLNQAYDSHIIIKRKELNNLLVNSTFRTDDTLDNILTIVSRTFKITIEKEQNRIILK</sequence>
<keyword evidence="1" id="KW-0812">Transmembrane</keyword>